<feature type="domain" description="HNH nuclease" evidence="2">
    <location>
        <begin position="266"/>
        <end position="318"/>
    </location>
</feature>
<dbReference type="AlphaFoldDB" id="A0AB36CHD8"/>
<dbReference type="Pfam" id="PF01844">
    <property type="entry name" value="HNH"/>
    <property type="match status" value="1"/>
</dbReference>
<sequence>MKGFQLLERFYTSGISILRDVYDCSPHDLVSSVMSLKTARKYTHLATVFFGPADSPKMQRDAVALAEERELSIEYLEMVNKHAKKLKTRGAAWRLRAELIAYEGTLDEVDAHGKKRVTEEGGDTTKKPGVRLGRVIDGLRTISITDTQRRITDLEKTLDAAIKDDDQPRSEAFLEPFWDLIEGTGTGLIRPEYRTVIAIGLEDFAKVSCGKGDEVIVALSDGTTMTGAEFINAAMEGALGDKLYVGLFHPTAGPVNLYEARFASDKLRTLAMAENLVCPWPDCNVPADRCQVHHIDAHKHGGHTKPSNLTMLCKYHNGVNDDGDPANPGSQKRKNKRGKGKPSRGRMRRHRGKVRLQTPGGKLVGNTHHVSSMGAMNLI</sequence>
<name>A0AB36CHD8_9CORY</name>
<keyword evidence="3" id="KW-0255">Endonuclease</keyword>
<reference evidence="3 4" key="1">
    <citation type="submission" date="2020-04" db="EMBL/GenBank/DDBJ databases">
        <authorList>
            <person name="Hitch T.C.A."/>
            <person name="Wylensek D."/>
            <person name="Clavel T."/>
        </authorList>
    </citation>
    <scope>NUCLEOTIDE SEQUENCE [LARGE SCALE GENOMIC DNA]</scope>
    <source>
        <strain evidence="3 4">BL-383-APC-3D</strain>
    </source>
</reference>
<accession>A0AB36CHD8</accession>
<evidence type="ECO:0000259" key="2">
    <source>
        <dbReference type="SMART" id="SM00507"/>
    </source>
</evidence>
<dbReference type="SMART" id="SM00507">
    <property type="entry name" value="HNHc"/>
    <property type="match status" value="1"/>
</dbReference>
<protein>
    <submittedName>
        <fullName evidence="3">HNH endonuclease</fullName>
    </submittedName>
</protein>
<evidence type="ECO:0000313" key="3">
    <source>
        <dbReference type="EMBL" id="NME88259.1"/>
    </source>
</evidence>
<feature type="compositionally biased region" description="Basic residues" evidence="1">
    <location>
        <begin position="331"/>
        <end position="354"/>
    </location>
</feature>
<feature type="region of interest" description="Disordered" evidence="1">
    <location>
        <begin position="320"/>
        <end position="379"/>
    </location>
</feature>
<evidence type="ECO:0000313" key="4">
    <source>
        <dbReference type="Proteomes" id="UP000544551"/>
    </source>
</evidence>
<evidence type="ECO:0000256" key="1">
    <source>
        <dbReference type="SAM" id="MobiDB-lite"/>
    </source>
</evidence>
<dbReference type="InterPro" id="IPR002711">
    <property type="entry name" value="HNH"/>
</dbReference>
<keyword evidence="3" id="KW-0378">Hydrolase</keyword>
<dbReference type="Gene3D" id="1.10.30.50">
    <property type="match status" value="1"/>
</dbReference>
<comment type="caution">
    <text evidence="3">The sequence shown here is derived from an EMBL/GenBank/DDBJ whole genome shotgun (WGS) entry which is preliminary data.</text>
</comment>
<dbReference type="EMBL" id="JABAFZ010000001">
    <property type="protein sequence ID" value="NME88259.1"/>
    <property type="molecule type" value="Genomic_DNA"/>
</dbReference>
<dbReference type="GO" id="GO:0008270">
    <property type="term" value="F:zinc ion binding"/>
    <property type="evidence" value="ECO:0007669"/>
    <property type="project" value="InterPro"/>
</dbReference>
<dbReference type="GO" id="GO:0004519">
    <property type="term" value="F:endonuclease activity"/>
    <property type="evidence" value="ECO:0007669"/>
    <property type="project" value="UniProtKB-KW"/>
</dbReference>
<dbReference type="GO" id="GO:0003676">
    <property type="term" value="F:nucleic acid binding"/>
    <property type="evidence" value="ECO:0007669"/>
    <property type="project" value="InterPro"/>
</dbReference>
<dbReference type="InterPro" id="IPR003615">
    <property type="entry name" value="HNH_nuc"/>
</dbReference>
<dbReference type="Proteomes" id="UP000544551">
    <property type="component" value="Unassembled WGS sequence"/>
</dbReference>
<dbReference type="RefSeq" id="WP_168968814.1">
    <property type="nucleotide sequence ID" value="NZ_JABAFZ010000001.1"/>
</dbReference>
<proteinExistence type="predicted"/>
<dbReference type="CDD" id="cd00085">
    <property type="entry name" value="HNHc"/>
    <property type="match status" value="1"/>
</dbReference>
<gene>
    <name evidence="3" type="ORF">HF853_00895</name>
</gene>
<organism evidence="3 4">
    <name type="scientific">Corynebacterium stationis</name>
    <dbReference type="NCBI Taxonomy" id="1705"/>
    <lineage>
        <taxon>Bacteria</taxon>
        <taxon>Bacillati</taxon>
        <taxon>Actinomycetota</taxon>
        <taxon>Actinomycetes</taxon>
        <taxon>Mycobacteriales</taxon>
        <taxon>Corynebacteriaceae</taxon>
        <taxon>Corynebacterium</taxon>
    </lineage>
</organism>
<keyword evidence="3" id="KW-0540">Nuclease</keyword>